<dbReference type="RefSeq" id="WP_301160184.1">
    <property type="nucleotide sequence ID" value="NZ_JAUHQB010000004.1"/>
</dbReference>
<dbReference type="InterPro" id="IPR026004">
    <property type="entry name" value="Septum_form"/>
</dbReference>
<reference evidence="3 4" key="1">
    <citation type="submission" date="2023-06" db="EMBL/GenBank/DDBJ databases">
        <title>SYSU T0a273.</title>
        <authorList>
            <person name="Gao L."/>
            <person name="Fang B.-Z."/>
            <person name="Li W.-J."/>
        </authorList>
    </citation>
    <scope>NUCLEOTIDE SEQUENCE [LARGE SCALE GENOMIC DNA]</scope>
    <source>
        <strain evidence="3 4">SYSU T0a273</strain>
    </source>
</reference>
<keyword evidence="1" id="KW-0732">Signal</keyword>
<comment type="caution">
    <text evidence="3">The sequence shown here is derived from an EMBL/GenBank/DDBJ whole genome shotgun (WGS) entry which is preliminary data.</text>
</comment>
<dbReference type="Pfam" id="PF13845">
    <property type="entry name" value="Septum_form"/>
    <property type="match status" value="1"/>
</dbReference>
<name>A0AB35MHP0_9MICO</name>
<evidence type="ECO:0000259" key="2">
    <source>
        <dbReference type="Pfam" id="PF13845"/>
    </source>
</evidence>
<accession>A0AB35MHP0</accession>
<protein>
    <submittedName>
        <fullName evidence="3">Septum formation family protein</fullName>
    </submittedName>
</protein>
<gene>
    <name evidence="3" type="ORF">QQ002_07035</name>
</gene>
<dbReference type="AlphaFoldDB" id="A0AB35MHP0"/>
<sequence length="153" mass="16063">MLRPIALASVLALTLAGCSSLFGTTEEDVAAMQLATGQCIEHLDDLSGVADGEEGEVGVLPTVDCAEPHEAEVYYAADTAATEYTDGILTEADQTCYDAFGTFVGLSYDESRLSLFSLYPSQDTWDAGDRQIACLITGDQGETFTATLAGAAE</sequence>
<evidence type="ECO:0000256" key="1">
    <source>
        <dbReference type="SAM" id="SignalP"/>
    </source>
</evidence>
<feature type="signal peptide" evidence="1">
    <location>
        <begin position="1"/>
        <end position="23"/>
    </location>
</feature>
<evidence type="ECO:0000313" key="3">
    <source>
        <dbReference type="EMBL" id="MDN4483289.1"/>
    </source>
</evidence>
<organism evidence="3 4">
    <name type="scientific">Demequina lignilytica</name>
    <dbReference type="NCBI Taxonomy" id="3051663"/>
    <lineage>
        <taxon>Bacteria</taxon>
        <taxon>Bacillati</taxon>
        <taxon>Actinomycetota</taxon>
        <taxon>Actinomycetes</taxon>
        <taxon>Micrococcales</taxon>
        <taxon>Demequinaceae</taxon>
        <taxon>Demequina</taxon>
    </lineage>
</organism>
<evidence type="ECO:0000313" key="4">
    <source>
        <dbReference type="Proteomes" id="UP001172756"/>
    </source>
</evidence>
<dbReference type="EMBL" id="JAUHQB010000004">
    <property type="protein sequence ID" value="MDN4483289.1"/>
    <property type="molecule type" value="Genomic_DNA"/>
</dbReference>
<dbReference type="PROSITE" id="PS51257">
    <property type="entry name" value="PROKAR_LIPOPROTEIN"/>
    <property type="match status" value="1"/>
</dbReference>
<feature type="domain" description="Septum formation-related" evidence="2">
    <location>
        <begin position="57"/>
        <end position="142"/>
    </location>
</feature>
<feature type="chain" id="PRO_5044331831" evidence="1">
    <location>
        <begin position="24"/>
        <end position="153"/>
    </location>
</feature>
<proteinExistence type="predicted"/>
<dbReference type="Proteomes" id="UP001172756">
    <property type="component" value="Unassembled WGS sequence"/>
</dbReference>